<sequence>MALESLLARESVRSIQEWHDSLADETAALRDVSSDVCWQGGFTKEKCCRGDASTAPECWDGSYSFGECCPNADCWVGESFTYEFCCGAKYGSTGNPACWAGSFTYQLCCLANGTSNSWADVLASQVETEQFYKMDDFYTDAQYGDEWGYYSKGHVLLGGGKGGQGDTQSTQQFAHFTTYPMALSPHFARVFCRLLFVMWVQLNERAPFRVVEMGAGSGQLAYDTQQCVRTNALGLAPPVWRRWTAAFEFLGLLHFASDSSLEDYDQLPGMRRAQPVASRSWQRWPLQLPAKDGAEGLDAPECEAKDRGTAEAGASVVLSNELLDAFAPVKLRFGLYGQPNITHCGSWQEVRLVHTIPEERLRYLLAILGHSQAGAEGTIQQVRAYTQTTFCAMANTSIGQEAQQKVGVNTSCLAIAFSLSELVNHLDLGIPFASHNMRMRIRKDSKLFDRLRSITTRLDGELRASVALPRDIYRQVRHQLRDLPDFEAEFLHATHTHLLPVSLSEDRCEELEWWFKAHESRIARLALFYRKLGYPAVHVVVRPGEDNFIDLVDCLLGPTGGYKLSLDYGANFEGLTHSLSVDGDNDGIFVPPIPHELMVGLPECHNFWPKCAGRIDWTTFVDFTNLAAAGERRGWRTLFYGPQNLLEQVSRLNLTLKGHSYSIPGYAVLQDDWISRHVKGWYGRESDMDGTGVQRWTSFKALLLEKPSAQQTPSPILFPSWHLDTRLVDPCWSFDPSTVPLADWIPRQGNDPHAALLKLTDEINSGLGRQYAEGYEEVQLGVRLVDFIVAKSGCDMLRPENAAAILERPSNWKSLRHRLLQKWGEMWGEETVSRVALEIFKRLADDGSQLPTTPFACAGEQAMKLLCESPGGGSKTGPGWVPVPVIDLSDEEFQEVPSPKRRRLSSPSKGRPVASPLGNPQTTPGGLGAPIFPEANMDFLRHLEERGFAVLEGILGSVQSCHSFLEEFWGAMTAVVPGLDPLQERTWNFPKGFRGIVTSYGLPQADFAWRIRAHPRVQDAFSRIFKTNDLVVSLDAIIAEARAAKTKLAPWLHKDQHPSHTDLSVQAVYTHFGSGPHESGTCVVPGSHKITYDWEKAARSDHVRAPEDSRFEVVKPNVPPDSMVFFNSRLVHASLCGSPQAPPRNTPRPARLGLCVAYAPRSRRSEVTRRKKEKAYLEGKCSSHWPCDRFSLKPPLKHYQVLKGAVSLPPPPPSAERLSLL</sequence>
<dbReference type="InterPro" id="IPR038375">
    <property type="entry name" value="NDUFAF7_sf"/>
</dbReference>
<gene>
    <name evidence="2" type="ORF">SPIL2461_LOCUS21696</name>
</gene>
<dbReference type="Pfam" id="PF05721">
    <property type="entry name" value="PhyH"/>
    <property type="match status" value="1"/>
</dbReference>
<dbReference type="SUPFAM" id="SSF51197">
    <property type="entry name" value="Clavaminate synthase-like"/>
    <property type="match status" value="1"/>
</dbReference>
<dbReference type="AlphaFoldDB" id="A0A812XRC8"/>
<protein>
    <submittedName>
        <fullName evidence="2">Uncharacterized protein</fullName>
    </submittedName>
</protein>
<accession>A0A812XRC8</accession>
<evidence type="ECO:0000313" key="2">
    <source>
        <dbReference type="EMBL" id="CAE7749861.1"/>
    </source>
</evidence>
<feature type="region of interest" description="Disordered" evidence="1">
    <location>
        <begin position="892"/>
        <end position="929"/>
    </location>
</feature>
<dbReference type="EMBL" id="CAJNIZ010046501">
    <property type="protein sequence ID" value="CAE7749861.1"/>
    <property type="molecule type" value="Genomic_DNA"/>
</dbReference>
<keyword evidence="3" id="KW-1185">Reference proteome</keyword>
<dbReference type="PANTHER" id="PTHR31630">
    <property type="entry name" value="PHYTANOYL-COA DIOXYGENASE-RELATED-RELATED"/>
    <property type="match status" value="1"/>
</dbReference>
<evidence type="ECO:0000256" key="1">
    <source>
        <dbReference type="SAM" id="MobiDB-lite"/>
    </source>
</evidence>
<dbReference type="InterPro" id="IPR008775">
    <property type="entry name" value="Phytyl_CoA_dOase-like"/>
</dbReference>
<organism evidence="2 3">
    <name type="scientific">Symbiodinium pilosum</name>
    <name type="common">Dinoflagellate</name>
    <dbReference type="NCBI Taxonomy" id="2952"/>
    <lineage>
        <taxon>Eukaryota</taxon>
        <taxon>Sar</taxon>
        <taxon>Alveolata</taxon>
        <taxon>Dinophyceae</taxon>
        <taxon>Suessiales</taxon>
        <taxon>Symbiodiniaceae</taxon>
        <taxon>Symbiodinium</taxon>
    </lineage>
</organism>
<dbReference type="SUPFAM" id="SSF53335">
    <property type="entry name" value="S-adenosyl-L-methionine-dependent methyltransferases"/>
    <property type="match status" value="1"/>
</dbReference>
<dbReference type="Gene3D" id="3.40.50.12710">
    <property type="match status" value="1"/>
</dbReference>
<dbReference type="InterPro" id="IPR029063">
    <property type="entry name" value="SAM-dependent_MTases_sf"/>
</dbReference>
<proteinExistence type="predicted"/>
<dbReference type="PANTHER" id="PTHR31630:SF6">
    <property type="entry name" value="PHYTANOYL-COA DIOXYGENASE-RELATED"/>
    <property type="match status" value="1"/>
</dbReference>
<dbReference type="OrthoDB" id="407412at2759"/>
<dbReference type="Gene3D" id="2.60.120.620">
    <property type="entry name" value="q2cbj1_9rhob like domain"/>
    <property type="match status" value="1"/>
</dbReference>
<reference evidence="2" key="1">
    <citation type="submission" date="2021-02" db="EMBL/GenBank/DDBJ databases">
        <authorList>
            <person name="Dougan E. K."/>
            <person name="Rhodes N."/>
            <person name="Thang M."/>
            <person name="Chan C."/>
        </authorList>
    </citation>
    <scope>NUCLEOTIDE SEQUENCE</scope>
</reference>
<name>A0A812XRC8_SYMPI</name>
<evidence type="ECO:0000313" key="3">
    <source>
        <dbReference type="Proteomes" id="UP000649617"/>
    </source>
</evidence>
<dbReference type="Proteomes" id="UP000649617">
    <property type="component" value="Unassembled WGS sequence"/>
</dbReference>
<comment type="caution">
    <text evidence="2">The sequence shown here is derived from an EMBL/GenBank/DDBJ whole genome shotgun (WGS) entry which is preliminary data.</text>
</comment>